<evidence type="ECO:0000256" key="3">
    <source>
        <dbReference type="ARBA" id="ARBA00023242"/>
    </source>
</evidence>
<evidence type="ECO:0000256" key="2">
    <source>
        <dbReference type="ARBA" id="ARBA00022694"/>
    </source>
</evidence>
<dbReference type="STRING" id="1314674.A0A0D7AXC0"/>
<accession>A0A0D7AXC0</accession>
<dbReference type="GO" id="GO:0005655">
    <property type="term" value="C:nucleolar ribonuclease P complex"/>
    <property type="evidence" value="ECO:0007669"/>
    <property type="project" value="InterPro"/>
</dbReference>
<proteinExistence type="predicted"/>
<sequence length="207" mass="22338">MKRKTDAPGAPPQPKRVKLSTADMPSGTSAPNPASASAATPTTAAAAPPQKARRIKLTPARPFPTAPRSQSATGPRSAYKEGKNLICVTRKTPLGAYMRRCKDVLLKDGYTSLTLSAMGAAIPHLLKLAAALPPILPYGDKDLRIEYTTGTVQVQDEIRPDDEDEDISYETRAKSQLRVVFTVGGHKLKEPTRPQAQGEEHEPMETI</sequence>
<dbReference type="SUPFAM" id="SSF82704">
    <property type="entry name" value="AlbA-like"/>
    <property type="match status" value="1"/>
</dbReference>
<dbReference type="GO" id="GO:0003676">
    <property type="term" value="F:nucleic acid binding"/>
    <property type="evidence" value="ECO:0007669"/>
    <property type="project" value="InterPro"/>
</dbReference>
<feature type="region of interest" description="Disordered" evidence="4">
    <location>
        <begin position="184"/>
        <end position="207"/>
    </location>
</feature>
<dbReference type="EMBL" id="KN880776">
    <property type="protein sequence ID" value="KIY62509.1"/>
    <property type="molecule type" value="Genomic_DNA"/>
</dbReference>
<evidence type="ECO:0000313" key="6">
    <source>
        <dbReference type="Proteomes" id="UP000054007"/>
    </source>
</evidence>
<evidence type="ECO:0000256" key="4">
    <source>
        <dbReference type="SAM" id="MobiDB-lite"/>
    </source>
</evidence>
<dbReference type="OrthoDB" id="416729at2759"/>
<dbReference type="AlphaFoldDB" id="A0A0D7AXC0"/>
<feature type="region of interest" description="Disordered" evidence="4">
    <location>
        <begin position="1"/>
        <end position="78"/>
    </location>
</feature>
<evidence type="ECO:0000256" key="1">
    <source>
        <dbReference type="ARBA" id="ARBA00004123"/>
    </source>
</evidence>
<evidence type="ECO:0000313" key="5">
    <source>
        <dbReference type="EMBL" id="KIY62509.1"/>
    </source>
</evidence>
<dbReference type="GO" id="GO:0000172">
    <property type="term" value="C:ribonuclease MRP complex"/>
    <property type="evidence" value="ECO:0007669"/>
    <property type="project" value="InterPro"/>
</dbReference>
<organism evidence="5 6">
    <name type="scientific">Cylindrobasidium torrendii FP15055 ss-10</name>
    <dbReference type="NCBI Taxonomy" id="1314674"/>
    <lineage>
        <taxon>Eukaryota</taxon>
        <taxon>Fungi</taxon>
        <taxon>Dikarya</taxon>
        <taxon>Basidiomycota</taxon>
        <taxon>Agaricomycotina</taxon>
        <taxon>Agaricomycetes</taxon>
        <taxon>Agaricomycetidae</taxon>
        <taxon>Agaricales</taxon>
        <taxon>Marasmiineae</taxon>
        <taxon>Physalacriaceae</taxon>
        <taxon>Cylindrobasidium</taxon>
    </lineage>
</organism>
<dbReference type="Pfam" id="PF12328">
    <property type="entry name" value="Rpp20"/>
    <property type="match status" value="1"/>
</dbReference>
<keyword evidence="3" id="KW-0539">Nucleus</keyword>
<keyword evidence="2" id="KW-0819">tRNA processing</keyword>
<reference evidence="5 6" key="1">
    <citation type="journal article" date="2015" name="Fungal Genet. Biol.">
        <title>Evolution of novel wood decay mechanisms in Agaricales revealed by the genome sequences of Fistulina hepatica and Cylindrobasidium torrendii.</title>
        <authorList>
            <person name="Floudas D."/>
            <person name="Held B.W."/>
            <person name="Riley R."/>
            <person name="Nagy L.G."/>
            <person name="Koehler G."/>
            <person name="Ransdell A.S."/>
            <person name="Younus H."/>
            <person name="Chow J."/>
            <person name="Chiniquy J."/>
            <person name="Lipzen A."/>
            <person name="Tritt A."/>
            <person name="Sun H."/>
            <person name="Haridas S."/>
            <person name="LaButti K."/>
            <person name="Ohm R.A."/>
            <person name="Kues U."/>
            <person name="Blanchette R.A."/>
            <person name="Grigoriev I.V."/>
            <person name="Minto R.E."/>
            <person name="Hibbett D.S."/>
        </authorList>
    </citation>
    <scope>NUCLEOTIDE SEQUENCE [LARGE SCALE GENOMIC DNA]</scope>
    <source>
        <strain evidence="5 6">FP15055 ss-10</strain>
    </source>
</reference>
<dbReference type="Gene3D" id="3.30.110.20">
    <property type="entry name" value="Alba-like domain"/>
    <property type="match status" value="1"/>
</dbReference>
<comment type="subcellular location">
    <subcellularLocation>
        <location evidence="1">Nucleus</location>
    </subcellularLocation>
</comment>
<dbReference type="GO" id="GO:0001682">
    <property type="term" value="P:tRNA 5'-leader removal"/>
    <property type="evidence" value="ECO:0007669"/>
    <property type="project" value="InterPro"/>
</dbReference>
<dbReference type="InterPro" id="IPR014612">
    <property type="entry name" value="Pop7/Rpp20"/>
</dbReference>
<dbReference type="InterPro" id="IPR036882">
    <property type="entry name" value="Alba-like_dom_sf"/>
</dbReference>
<dbReference type="Proteomes" id="UP000054007">
    <property type="component" value="Unassembled WGS sequence"/>
</dbReference>
<keyword evidence="6" id="KW-1185">Reference proteome</keyword>
<name>A0A0D7AXC0_9AGAR</name>
<gene>
    <name evidence="5" type="ORF">CYLTODRAFT_426858</name>
</gene>
<protein>
    <submittedName>
        <fullName evidence="5">Uncharacterized protein</fullName>
    </submittedName>
</protein>
<feature type="compositionally biased region" description="Basic and acidic residues" evidence="4">
    <location>
        <begin position="187"/>
        <end position="207"/>
    </location>
</feature>
<feature type="compositionally biased region" description="Low complexity" evidence="4">
    <location>
        <begin position="25"/>
        <end position="49"/>
    </location>
</feature>